<dbReference type="GO" id="GO:0046872">
    <property type="term" value="F:metal ion binding"/>
    <property type="evidence" value="ECO:0007669"/>
    <property type="project" value="UniProtKB-KW"/>
</dbReference>
<feature type="region of interest" description="RNA binding" evidence="5">
    <location>
        <begin position="246"/>
        <end position="252"/>
    </location>
</feature>
<feature type="binding site" evidence="5">
    <location>
        <begin position="92"/>
        <end position="96"/>
    </location>
    <ligand>
        <name>substrate</name>
    </ligand>
</feature>
<dbReference type="SUPFAM" id="SSF51713">
    <property type="entry name" value="tRNA-guanine transglycosylase"/>
    <property type="match status" value="1"/>
</dbReference>
<dbReference type="InterPro" id="IPR050076">
    <property type="entry name" value="ArchSynthase1/Queuine_TRR"/>
</dbReference>
<feature type="active site" description="Proton acceptor" evidence="5">
    <location>
        <position position="92"/>
    </location>
</feature>
<dbReference type="GO" id="GO:0008616">
    <property type="term" value="P:tRNA queuosine(34) biosynthetic process"/>
    <property type="evidence" value="ECO:0007669"/>
    <property type="project" value="UniProtKB-UniRule"/>
</dbReference>
<keyword evidence="8" id="KW-1185">Reference proteome</keyword>
<feature type="binding site" evidence="5">
    <location>
        <position position="146"/>
    </location>
    <ligand>
        <name>substrate</name>
    </ligand>
</feature>
<feature type="region of interest" description="RNA binding; important for wobble base 34 recognition" evidence="5">
    <location>
        <begin position="270"/>
        <end position="274"/>
    </location>
</feature>
<dbReference type="Pfam" id="PF01702">
    <property type="entry name" value="TGT"/>
    <property type="match status" value="1"/>
</dbReference>
<keyword evidence="5" id="KW-0862">Zinc</keyword>
<evidence type="ECO:0000256" key="3">
    <source>
        <dbReference type="ARBA" id="ARBA00022694"/>
    </source>
</evidence>
<dbReference type="OrthoDB" id="9805417at2"/>
<keyword evidence="5" id="KW-0479">Metal-binding</keyword>
<comment type="similarity">
    <text evidence="5">Belongs to the queuine tRNA-ribosyltransferase family.</text>
</comment>
<dbReference type="Gene3D" id="3.20.20.105">
    <property type="entry name" value="Queuine tRNA-ribosyltransferase-like"/>
    <property type="match status" value="1"/>
</dbReference>
<dbReference type="NCBIfam" id="TIGR00449">
    <property type="entry name" value="tgt_general"/>
    <property type="match status" value="1"/>
</dbReference>
<protein>
    <recommendedName>
        <fullName evidence="5">Queuine tRNA-ribosyltransferase</fullName>
        <ecNumber evidence="5">2.4.2.29</ecNumber>
    </recommendedName>
    <alternativeName>
        <fullName evidence="5">Guanine insertion enzyme</fullName>
    </alternativeName>
    <alternativeName>
        <fullName evidence="5">tRNA-guanine transglycosylase</fullName>
    </alternativeName>
</protein>
<evidence type="ECO:0000256" key="4">
    <source>
        <dbReference type="ARBA" id="ARBA00050112"/>
    </source>
</evidence>
<evidence type="ECO:0000256" key="2">
    <source>
        <dbReference type="ARBA" id="ARBA00022679"/>
    </source>
</evidence>
<gene>
    <name evidence="5" type="primary">tgt</name>
    <name evidence="7" type="ORF">JonanDRAFT_1207</name>
</gene>
<dbReference type="EC" id="2.4.2.29" evidence="5"/>
<dbReference type="UniPathway" id="UPA00392"/>
<dbReference type="FunFam" id="3.20.20.105:FF:000001">
    <property type="entry name" value="Queuine tRNA-ribosyltransferase"/>
    <property type="match status" value="1"/>
</dbReference>
<comment type="cofactor">
    <cofactor evidence="5">
        <name>Zn(2+)</name>
        <dbReference type="ChEBI" id="CHEBI:29105"/>
    </cofactor>
    <text evidence="5">Binds 1 zinc ion per subunit.</text>
</comment>
<dbReference type="InterPro" id="IPR036511">
    <property type="entry name" value="TGT-like_sf"/>
</dbReference>
<dbReference type="STRING" id="885272.JonanDRAFT_1207"/>
<keyword evidence="2 5" id="KW-0808">Transferase</keyword>
<dbReference type="Proteomes" id="UP000003806">
    <property type="component" value="Chromosome"/>
</dbReference>
<keyword evidence="3 5" id="KW-0819">tRNA processing</keyword>
<evidence type="ECO:0000259" key="6">
    <source>
        <dbReference type="Pfam" id="PF01702"/>
    </source>
</evidence>
<feature type="binding site" evidence="5">
    <location>
        <position position="188"/>
    </location>
    <ligand>
        <name>substrate</name>
    </ligand>
</feature>
<feature type="domain" description="tRNA-guanine(15) transglycosylase-like" evidence="6">
    <location>
        <begin position="13"/>
        <end position="363"/>
    </location>
</feature>
<dbReference type="GO" id="GO:0008479">
    <property type="term" value="F:tRNA-guanosine(34) queuine transglycosylase activity"/>
    <property type="evidence" value="ECO:0007669"/>
    <property type="project" value="UniProtKB-UniRule"/>
</dbReference>
<dbReference type="RefSeq" id="WP_008521661.1">
    <property type="nucleotide sequence ID" value="NZ_CM001376.1"/>
</dbReference>
<comment type="function">
    <text evidence="5">Catalyzes the base-exchange of a guanine (G) residue with the queuine precursor 7-aminomethyl-7-deazaguanine (PreQ1) at position 34 (anticodon wobble position) in tRNAs with GU(N) anticodons (tRNA-Asp, -Asn, -His and -Tyr). Catalysis occurs through a double-displacement mechanism. The nucleophile active site attacks the C1' of nucleotide 34 to detach the guanine base from the RNA, forming a covalent enzyme-RNA intermediate. The proton acceptor active site deprotonates the incoming PreQ1, allowing a nucleophilic attack on the C1' of the ribose to form the product. After dissociation, two additional enzymatic reactions on the tRNA convert PreQ1 to queuine (Q), resulting in the hypermodified nucleoside queuosine (7-(((4,5-cis-dihydroxy-2-cyclopenten-1-yl)amino)methyl)-7-deazaguanosine).</text>
</comment>
<feature type="active site" description="Nucleophile" evidence="5">
    <location>
        <position position="265"/>
    </location>
</feature>
<dbReference type="InterPro" id="IPR004803">
    <property type="entry name" value="TGT"/>
</dbReference>
<dbReference type="GO" id="GO:0005829">
    <property type="term" value="C:cytosol"/>
    <property type="evidence" value="ECO:0007669"/>
    <property type="project" value="TreeGrafter"/>
</dbReference>
<dbReference type="HOGENOM" id="CLU_022060_0_1_0"/>
<dbReference type="HAMAP" id="MF_00168">
    <property type="entry name" value="Q_tRNA_Tgt"/>
    <property type="match status" value="1"/>
</dbReference>
<dbReference type="PANTHER" id="PTHR46499">
    <property type="entry name" value="QUEUINE TRNA-RIBOSYLTRANSFERASE"/>
    <property type="match status" value="1"/>
</dbReference>
<comment type="catalytic activity">
    <reaction evidence="4 5">
        <text>7-aminomethyl-7-carbaguanine + guanosine(34) in tRNA = 7-aminomethyl-7-carbaguanosine(34) in tRNA + guanine</text>
        <dbReference type="Rhea" id="RHEA:24104"/>
        <dbReference type="Rhea" id="RHEA-COMP:10341"/>
        <dbReference type="Rhea" id="RHEA-COMP:10342"/>
        <dbReference type="ChEBI" id="CHEBI:16235"/>
        <dbReference type="ChEBI" id="CHEBI:58703"/>
        <dbReference type="ChEBI" id="CHEBI:74269"/>
        <dbReference type="ChEBI" id="CHEBI:82833"/>
        <dbReference type="EC" id="2.4.2.29"/>
    </reaction>
</comment>
<keyword evidence="5" id="KW-0671">Queuosine biosynthesis</keyword>
<dbReference type="PANTHER" id="PTHR46499:SF1">
    <property type="entry name" value="QUEUINE TRNA-RIBOSYLTRANSFERASE"/>
    <property type="match status" value="1"/>
</dbReference>
<organism evidence="7 8">
    <name type="scientific">Jonquetella anthropi DSM 22815</name>
    <dbReference type="NCBI Taxonomy" id="885272"/>
    <lineage>
        <taxon>Bacteria</taxon>
        <taxon>Thermotogati</taxon>
        <taxon>Synergistota</taxon>
        <taxon>Synergistia</taxon>
        <taxon>Synergistales</taxon>
        <taxon>Dethiosulfovibrionaceae</taxon>
        <taxon>Jonquetella</taxon>
    </lineage>
</organism>
<name>H0ULT2_9BACT</name>
<proteinExistence type="inferred from homology"/>
<feature type="binding site" evidence="5">
    <location>
        <position position="303"/>
    </location>
    <ligand>
        <name>Zn(2+)</name>
        <dbReference type="ChEBI" id="CHEBI:29105"/>
    </ligand>
</feature>
<accession>H0ULT2</accession>
<feature type="binding site" evidence="5">
    <location>
        <position position="305"/>
    </location>
    <ligand>
        <name>Zn(2+)</name>
        <dbReference type="ChEBI" id="CHEBI:29105"/>
    </ligand>
</feature>
<evidence type="ECO:0000313" key="7">
    <source>
        <dbReference type="EMBL" id="EHM13573.1"/>
    </source>
</evidence>
<reference evidence="7 8" key="1">
    <citation type="submission" date="2011-11" db="EMBL/GenBank/DDBJ databases">
        <title>The Noncontiguous Finished genome of Jonquetella anthropi DSM 22815.</title>
        <authorList>
            <consortium name="US DOE Joint Genome Institute (JGI-PGF)"/>
            <person name="Lucas S."/>
            <person name="Copeland A."/>
            <person name="Lapidus A."/>
            <person name="Glavina del Rio T."/>
            <person name="Dalin E."/>
            <person name="Tice H."/>
            <person name="Bruce D."/>
            <person name="Goodwin L."/>
            <person name="Pitluck S."/>
            <person name="Peters L."/>
            <person name="Mikhailova N."/>
            <person name="Held B."/>
            <person name="Kyrpides N."/>
            <person name="Mavromatis K."/>
            <person name="Ivanova N."/>
            <person name="Markowitz V."/>
            <person name="Cheng J.-F."/>
            <person name="Hugenholtz P."/>
            <person name="Woyke T."/>
            <person name="Wu D."/>
            <person name="Gronow S."/>
            <person name="Wellnitz S."/>
            <person name="Brambilla E."/>
            <person name="Klenk H.-P."/>
            <person name="Eisen J.A."/>
        </authorList>
    </citation>
    <scope>NUCLEOTIDE SEQUENCE [LARGE SCALE GENOMIC DNA]</scope>
    <source>
        <strain evidence="7 8">DSM 22815</strain>
    </source>
</reference>
<dbReference type="NCBIfam" id="TIGR00430">
    <property type="entry name" value="Q_tRNA_tgt"/>
    <property type="match status" value="1"/>
</dbReference>
<evidence type="ECO:0000256" key="1">
    <source>
        <dbReference type="ARBA" id="ARBA00022676"/>
    </source>
</evidence>
<comment type="pathway">
    <text evidence="5">tRNA modification; tRNA-queuosine biosynthesis.</text>
</comment>
<dbReference type="InterPro" id="IPR002616">
    <property type="entry name" value="tRNA_ribo_trans-like"/>
</dbReference>
<dbReference type="EMBL" id="CM001376">
    <property type="protein sequence ID" value="EHM13573.1"/>
    <property type="molecule type" value="Genomic_DNA"/>
</dbReference>
<comment type="subunit">
    <text evidence="5">Homodimer. Within each dimer, one monomer is responsible for RNA recognition and catalysis, while the other monomer binds to the replacement base PreQ1.</text>
</comment>
<dbReference type="eggNOG" id="COG0343">
    <property type="taxonomic scope" value="Bacteria"/>
</dbReference>
<evidence type="ECO:0000313" key="8">
    <source>
        <dbReference type="Proteomes" id="UP000003806"/>
    </source>
</evidence>
<keyword evidence="1 5" id="KW-0328">Glycosyltransferase</keyword>
<evidence type="ECO:0000256" key="5">
    <source>
        <dbReference type="HAMAP-Rule" id="MF_00168"/>
    </source>
</evidence>
<feature type="binding site" evidence="5">
    <location>
        <position position="334"/>
    </location>
    <ligand>
        <name>Zn(2+)</name>
        <dbReference type="ChEBI" id="CHEBI:29105"/>
    </ligand>
</feature>
<sequence length="371" mass="40831">MFEFKVLAECPETGARAGEFVTPHGVIPTPVFMPVGTLATVKAMSPDELKELGASIILSNTYHLWLRPGPELVEKAGGLHGFMNWDRPILTDSGGFQVFSLSSLNQITEEGVHFRSHLNGAPLFLSPELSMDIQEKLGADIAMCFDQCLKLPATREEAERATELTLKWAGRCKTAHSRSDQALFGIVQGGLFDDLRSRCADELTRLDFNGYGIGGLSVGETAQEMYACLDKLTPLLPRTKPRYLMGVGRPDNLLEGVARGVDMFDCVMPTRDGRTGTVHSSRGKYSIKASRFAEDFGPLDPDCSCYACTHFSRAYIRHLFRCGEILASRLISWHNLHFLVGLMRGARAAILDGTFPEFKARALSLMGGSYL</sequence>
<feature type="binding site" evidence="5">
    <location>
        <position position="308"/>
    </location>
    <ligand>
        <name>Zn(2+)</name>
        <dbReference type="ChEBI" id="CHEBI:29105"/>
    </ligand>
</feature>
<dbReference type="AlphaFoldDB" id="H0ULT2"/>
<feature type="binding site" evidence="5">
    <location>
        <position position="215"/>
    </location>
    <ligand>
        <name>substrate</name>
    </ligand>
</feature>